<sequence>MSGLRLTGRLRTLACALALTAGALTTAGLSGTAMAATAAPLAAAPEIGVQFNADGDAGQCGGTTGQQWAASPDWTQAIRFDTDNRSGGCQLAFGVYDPDGTLAGASITYTFLPSSGGDAGQCGDYQGTYGMPIQTFRTFGQAVRVDTDNRAGWCNLTFTVSGRSDVGLDVQFYPDGDAGQCVNYLPQGQYRTAYAGNPVTVGIDADGRSGGCQFLLRIRRF</sequence>
<protein>
    <recommendedName>
        <fullName evidence="4">Secreted protein</fullName>
    </recommendedName>
</protein>
<proteinExistence type="predicted"/>
<dbReference type="EMBL" id="BMML01000036">
    <property type="protein sequence ID" value="GGN42242.1"/>
    <property type="molecule type" value="Genomic_DNA"/>
</dbReference>
<feature type="chain" id="PRO_5037870819" description="Secreted protein" evidence="1">
    <location>
        <begin position="36"/>
        <end position="221"/>
    </location>
</feature>
<keyword evidence="1" id="KW-0732">Signal</keyword>
<evidence type="ECO:0000313" key="2">
    <source>
        <dbReference type="EMBL" id="GGN42242.1"/>
    </source>
</evidence>
<dbReference type="AlphaFoldDB" id="A0A917XMW4"/>
<evidence type="ECO:0008006" key="4">
    <source>
        <dbReference type="Google" id="ProtNLM"/>
    </source>
</evidence>
<reference evidence="2" key="1">
    <citation type="journal article" date="2014" name="Int. J. Syst. Evol. Microbiol.">
        <title>Complete genome sequence of Corynebacterium casei LMG S-19264T (=DSM 44701T), isolated from a smear-ripened cheese.</title>
        <authorList>
            <consortium name="US DOE Joint Genome Institute (JGI-PGF)"/>
            <person name="Walter F."/>
            <person name="Albersmeier A."/>
            <person name="Kalinowski J."/>
            <person name="Ruckert C."/>
        </authorList>
    </citation>
    <scope>NUCLEOTIDE SEQUENCE</scope>
    <source>
        <strain evidence="2">CGMCC 4.7110</strain>
    </source>
</reference>
<feature type="signal peptide" evidence="1">
    <location>
        <begin position="1"/>
        <end position="35"/>
    </location>
</feature>
<dbReference type="Proteomes" id="UP000653411">
    <property type="component" value="Unassembled WGS sequence"/>
</dbReference>
<name>A0A917XMW4_9ACTN</name>
<comment type="caution">
    <text evidence="2">The sequence shown here is derived from an EMBL/GenBank/DDBJ whole genome shotgun (WGS) entry which is preliminary data.</text>
</comment>
<reference evidence="2" key="2">
    <citation type="submission" date="2020-09" db="EMBL/GenBank/DDBJ databases">
        <authorList>
            <person name="Sun Q."/>
            <person name="Zhou Y."/>
        </authorList>
    </citation>
    <scope>NUCLEOTIDE SEQUENCE</scope>
    <source>
        <strain evidence="2">CGMCC 4.7110</strain>
    </source>
</reference>
<organism evidence="2 3">
    <name type="scientific">Streptomyces fuscichromogenes</name>
    <dbReference type="NCBI Taxonomy" id="1324013"/>
    <lineage>
        <taxon>Bacteria</taxon>
        <taxon>Bacillati</taxon>
        <taxon>Actinomycetota</taxon>
        <taxon>Actinomycetes</taxon>
        <taxon>Kitasatosporales</taxon>
        <taxon>Streptomycetaceae</taxon>
        <taxon>Streptomyces</taxon>
    </lineage>
</organism>
<gene>
    <name evidence="2" type="ORF">GCM10011578_091380</name>
</gene>
<dbReference type="RefSeq" id="WP_189268862.1">
    <property type="nucleotide sequence ID" value="NZ_BMML01000036.1"/>
</dbReference>
<evidence type="ECO:0000313" key="3">
    <source>
        <dbReference type="Proteomes" id="UP000653411"/>
    </source>
</evidence>
<keyword evidence="3" id="KW-1185">Reference proteome</keyword>
<accession>A0A917XMW4</accession>
<evidence type="ECO:0000256" key="1">
    <source>
        <dbReference type="SAM" id="SignalP"/>
    </source>
</evidence>